<sequence length="144" mass="16293">MPMPMSYEASTGLFLDYEKAIQAKGDGSWLDNWHPLSPLFKRFREGLVRDLGSSLLAMVSSIIYDGEWKWPRQRNGAIIYIREHAPSEFKPDMEISDCVIWSPALIALSRLATKARLNGWGMAVDLTCCVIKKLNPMINFSGQI</sequence>
<gene>
    <name evidence="1" type="ORF">Acr_04g0005180</name>
</gene>
<name>A0A7J0EHC8_9ERIC</name>
<proteinExistence type="predicted"/>
<protein>
    <submittedName>
        <fullName evidence="1">Uncharacterized protein</fullName>
    </submittedName>
</protein>
<organism evidence="1 2">
    <name type="scientific">Actinidia rufa</name>
    <dbReference type="NCBI Taxonomy" id="165716"/>
    <lineage>
        <taxon>Eukaryota</taxon>
        <taxon>Viridiplantae</taxon>
        <taxon>Streptophyta</taxon>
        <taxon>Embryophyta</taxon>
        <taxon>Tracheophyta</taxon>
        <taxon>Spermatophyta</taxon>
        <taxon>Magnoliopsida</taxon>
        <taxon>eudicotyledons</taxon>
        <taxon>Gunneridae</taxon>
        <taxon>Pentapetalae</taxon>
        <taxon>asterids</taxon>
        <taxon>Ericales</taxon>
        <taxon>Actinidiaceae</taxon>
        <taxon>Actinidia</taxon>
    </lineage>
</organism>
<evidence type="ECO:0000313" key="2">
    <source>
        <dbReference type="Proteomes" id="UP000585474"/>
    </source>
</evidence>
<keyword evidence="2" id="KW-1185">Reference proteome</keyword>
<dbReference type="AlphaFoldDB" id="A0A7J0EHC8"/>
<accession>A0A7J0EHC8</accession>
<reference evidence="1 2" key="1">
    <citation type="submission" date="2019-07" db="EMBL/GenBank/DDBJ databases">
        <title>De Novo Assembly of kiwifruit Actinidia rufa.</title>
        <authorList>
            <person name="Sugita-Konishi S."/>
            <person name="Sato K."/>
            <person name="Mori E."/>
            <person name="Abe Y."/>
            <person name="Kisaki G."/>
            <person name="Hamano K."/>
            <person name="Suezawa K."/>
            <person name="Otani M."/>
            <person name="Fukuda T."/>
            <person name="Manabe T."/>
            <person name="Gomi K."/>
            <person name="Tabuchi M."/>
            <person name="Akimitsu K."/>
            <person name="Kataoka I."/>
        </authorList>
    </citation>
    <scope>NUCLEOTIDE SEQUENCE [LARGE SCALE GENOMIC DNA]</scope>
    <source>
        <strain evidence="2">cv. Fuchu</strain>
    </source>
</reference>
<dbReference type="Proteomes" id="UP000585474">
    <property type="component" value="Unassembled WGS sequence"/>
</dbReference>
<comment type="caution">
    <text evidence="1">The sequence shown here is derived from an EMBL/GenBank/DDBJ whole genome shotgun (WGS) entry which is preliminary data.</text>
</comment>
<dbReference type="EMBL" id="BJWL01000004">
    <property type="protein sequence ID" value="GFY85780.1"/>
    <property type="molecule type" value="Genomic_DNA"/>
</dbReference>
<evidence type="ECO:0000313" key="1">
    <source>
        <dbReference type="EMBL" id="GFY85780.1"/>
    </source>
</evidence>